<dbReference type="GO" id="GO:0006152">
    <property type="term" value="P:purine nucleoside catabolic process"/>
    <property type="evidence" value="ECO:0007669"/>
    <property type="project" value="TreeGrafter"/>
</dbReference>
<dbReference type="InterPro" id="IPR001910">
    <property type="entry name" value="Inosine/uridine_hydrolase_dom"/>
</dbReference>
<dbReference type="InterPro" id="IPR036452">
    <property type="entry name" value="Ribo_hydro-like"/>
</dbReference>
<protein>
    <recommendedName>
        <fullName evidence="3">Inosine/uridine-preferring nucleoside hydrolase domain-containing protein</fullName>
    </recommendedName>
</protein>
<dbReference type="Pfam" id="PF01156">
    <property type="entry name" value="IU_nuc_hydro"/>
    <property type="match status" value="1"/>
</dbReference>
<dbReference type="SUPFAM" id="SSF53590">
    <property type="entry name" value="Nucleoside hydrolase"/>
    <property type="match status" value="1"/>
</dbReference>
<geneLocation type="plasmid" evidence="4">
    <name>pJCM18538</name>
</geneLocation>
<reference evidence="4 5" key="1">
    <citation type="journal article" date="2019" name="Emerg. Microbes Infect.">
        <title>Comprehensive subspecies identification of 175 nontuberculous mycobacteria species based on 7547 genomic profiles.</title>
        <authorList>
            <person name="Matsumoto Y."/>
            <person name="Kinjo T."/>
            <person name="Motooka D."/>
            <person name="Nabeya D."/>
            <person name="Jung N."/>
            <person name="Uechi K."/>
            <person name="Horii T."/>
            <person name="Iida T."/>
            <person name="Fujita J."/>
            <person name="Nakamura S."/>
        </authorList>
    </citation>
    <scope>NUCLEOTIDE SEQUENCE [LARGE SCALE GENOMIC DNA]</scope>
    <source>
        <strain evidence="4 5">JCM 18538</strain>
        <plasmid evidence="4">pJCM18538</plasmid>
    </source>
</reference>
<dbReference type="Proteomes" id="UP000467428">
    <property type="component" value="Plasmid pJCM18538"/>
</dbReference>
<keyword evidence="4" id="KW-0614">Plasmid</keyword>
<keyword evidence="5" id="KW-1185">Reference proteome</keyword>
<dbReference type="InterPro" id="IPR023186">
    <property type="entry name" value="IUNH"/>
</dbReference>
<accession>A0A7I7RRI9</accession>
<evidence type="ECO:0000313" key="4">
    <source>
        <dbReference type="EMBL" id="BBY46666.1"/>
    </source>
</evidence>
<feature type="domain" description="Inosine/uridine-preferring nucleoside hydrolase" evidence="3">
    <location>
        <begin position="13"/>
        <end position="317"/>
    </location>
</feature>
<evidence type="ECO:0000313" key="5">
    <source>
        <dbReference type="Proteomes" id="UP000467428"/>
    </source>
</evidence>
<gene>
    <name evidence="4" type="ORF">MARA_00960</name>
</gene>
<dbReference type="GO" id="GO:0005829">
    <property type="term" value="C:cytosol"/>
    <property type="evidence" value="ECO:0007669"/>
    <property type="project" value="TreeGrafter"/>
</dbReference>
<evidence type="ECO:0000256" key="2">
    <source>
        <dbReference type="ARBA" id="ARBA00023295"/>
    </source>
</evidence>
<dbReference type="PANTHER" id="PTHR12304">
    <property type="entry name" value="INOSINE-URIDINE PREFERRING NUCLEOSIDE HYDROLASE"/>
    <property type="match status" value="1"/>
</dbReference>
<evidence type="ECO:0000259" key="3">
    <source>
        <dbReference type="Pfam" id="PF01156"/>
    </source>
</evidence>
<keyword evidence="1" id="KW-0378">Hydrolase</keyword>
<dbReference type="PANTHER" id="PTHR12304:SF4">
    <property type="entry name" value="URIDINE NUCLEOSIDASE"/>
    <property type="match status" value="1"/>
</dbReference>
<keyword evidence="2" id="KW-0326">Glycosidase</keyword>
<dbReference type="AlphaFoldDB" id="A0A7I7RRI9"/>
<name>A0A7I7RRI9_9MYCO</name>
<dbReference type="EMBL" id="AP022592">
    <property type="protein sequence ID" value="BBY46666.1"/>
    <property type="molecule type" value="Genomic_DNA"/>
</dbReference>
<proteinExistence type="predicted"/>
<dbReference type="Gene3D" id="3.90.245.10">
    <property type="entry name" value="Ribonucleoside hydrolase-like"/>
    <property type="match status" value="1"/>
</dbReference>
<evidence type="ECO:0000256" key="1">
    <source>
        <dbReference type="ARBA" id="ARBA00022801"/>
    </source>
</evidence>
<dbReference type="GO" id="GO:0008477">
    <property type="term" value="F:purine nucleosidase activity"/>
    <property type="evidence" value="ECO:0007669"/>
    <property type="project" value="TreeGrafter"/>
</dbReference>
<organism evidence="4 5">
    <name type="scientific">Mycolicibacterium arabiense</name>
    <dbReference type="NCBI Taxonomy" id="1286181"/>
    <lineage>
        <taxon>Bacteria</taxon>
        <taxon>Bacillati</taxon>
        <taxon>Actinomycetota</taxon>
        <taxon>Actinomycetes</taxon>
        <taxon>Mycobacteriales</taxon>
        <taxon>Mycobacteriaceae</taxon>
        <taxon>Mycolicibacterium</taxon>
    </lineage>
</organism>
<dbReference type="KEGG" id="marz:MARA_00960"/>
<sequence length="345" mass="36778">MLEPAPGADTRWVVVDTDTGLDDAHALLYLLAQPDIEIKGVTAVFGNTTVRQAARNAATVLEVAGRTDVPVYLGAAGPLQGDAVIDTVWHGEDGLGDRGLSTSIPHIQAESAADFLVRIANAHPQRVDLLAIGPLTNLALALELDPEILCKLRSVVIMGGGGPYPPPGGLTLTDSNSNHDRIAAQNVYTAPNIENVVMVGVNVTLRALLDEDAYDRLRRQPGPWATFAAAVLDASNGTYQYLWGRRVSAAHDGLAAVILHRPNLVTKWVEGPVTFTATAGSFAVQVARTYHGDPLTFDTDSGPTIRAATGFDEEEFSRSFLRALMRRDSFGVDDEHAPPAMNDSG</sequence>